<evidence type="ECO:0000313" key="2">
    <source>
        <dbReference type="EMBL" id="NYD70503.1"/>
    </source>
</evidence>
<keyword evidence="1" id="KW-0812">Transmembrane</keyword>
<evidence type="ECO:0000256" key="1">
    <source>
        <dbReference type="SAM" id="Phobius"/>
    </source>
</evidence>
<keyword evidence="1" id="KW-0472">Membrane</keyword>
<keyword evidence="1" id="KW-1133">Transmembrane helix</keyword>
<accession>A0A852SP07</accession>
<sequence length="31" mass="3260">MENTVLDVIYIVAILAAFGVVALVAKGVEKL</sequence>
<protein>
    <submittedName>
        <fullName evidence="2">Uncharacterized protein</fullName>
    </submittedName>
</protein>
<dbReference type="Proteomes" id="UP000549913">
    <property type="component" value="Unassembled WGS sequence"/>
</dbReference>
<reference evidence="2 3" key="1">
    <citation type="submission" date="2020-07" db="EMBL/GenBank/DDBJ databases">
        <title>Sequencing the genomes of 1000 actinobacteria strains.</title>
        <authorList>
            <person name="Klenk H.-P."/>
        </authorList>
    </citation>
    <scope>NUCLEOTIDE SEQUENCE [LARGE SCALE GENOMIC DNA]</scope>
    <source>
        <strain evidence="2 3">DSM 26474</strain>
    </source>
</reference>
<dbReference type="EMBL" id="JACCBM010000001">
    <property type="protein sequence ID" value="NYD70503.1"/>
    <property type="molecule type" value="Genomic_DNA"/>
</dbReference>
<proteinExistence type="predicted"/>
<comment type="caution">
    <text evidence="2">The sequence shown here is derived from an EMBL/GenBank/DDBJ whole genome shotgun (WGS) entry which is preliminary data.</text>
</comment>
<name>A0A852SP07_9MICO</name>
<dbReference type="AlphaFoldDB" id="A0A852SP07"/>
<gene>
    <name evidence="2" type="ORF">BJ984_001661</name>
</gene>
<keyword evidence="3" id="KW-1185">Reference proteome</keyword>
<evidence type="ECO:0000313" key="3">
    <source>
        <dbReference type="Proteomes" id="UP000549913"/>
    </source>
</evidence>
<feature type="transmembrane region" description="Helical" evidence="1">
    <location>
        <begin position="6"/>
        <end position="25"/>
    </location>
</feature>
<organism evidence="2 3">
    <name type="scientific">Herbiconiux flava</name>
    <dbReference type="NCBI Taxonomy" id="881268"/>
    <lineage>
        <taxon>Bacteria</taxon>
        <taxon>Bacillati</taxon>
        <taxon>Actinomycetota</taxon>
        <taxon>Actinomycetes</taxon>
        <taxon>Micrococcales</taxon>
        <taxon>Microbacteriaceae</taxon>
        <taxon>Herbiconiux</taxon>
    </lineage>
</organism>